<dbReference type="Proteomes" id="UP000276133">
    <property type="component" value="Unassembled WGS sequence"/>
</dbReference>
<dbReference type="AlphaFoldDB" id="A0A3M7RRA1"/>
<reference evidence="1 2" key="1">
    <citation type="journal article" date="2018" name="Sci. Rep.">
        <title>Genomic signatures of local adaptation to the degree of environmental predictability in rotifers.</title>
        <authorList>
            <person name="Franch-Gras L."/>
            <person name="Hahn C."/>
            <person name="Garcia-Roger E.M."/>
            <person name="Carmona M.J."/>
            <person name="Serra M."/>
            <person name="Gomez A."/>
        </authorList>
    </citation>
    <scope>NUCLEOTIDE SEQUENCE [LARGE SCALE GENOMIC DNA]</scope>
    <source>
        <strain evidence="1">HYR1</strain>
    </source>
</reference>
<accession>A0A3M7RRA1</accession>
<keyword evidence="2" id="KW-1185">Reference proteome</keyword>
<evidence type="ECO:0000313" key="2">
    <source>
        <dbReference type="Proteomes" id="UP000276133"/>
    </source>
</evidence>
<organism evidence="1 2">
    <name type="scientific">Brachionus plicatilis</name>
    <name type="common">Marine rotifer</name>
    <name type="synonym">Brachionus muelleri</name>
    <dbReference type="NCBI Taxonomy" id="10195"/>
    <lineage>
        <taxon>Eukaryota</taxon>
        <taxon>Metazoa</taxon>
        <taxon>Spiralia</taxon>
        <taxon>Gnathifera</taxon>
        <taxon>Rotifera</taxon>
        <taxon>Eurotatoria</taxon>
        <taxon>Monogononta</taxon>
        <taxon>Pseudotrocha</taxon>
        <taxon>Ploima</taxon>
        <taxon>Brachionidae</taxon>
        <taxon>Brachionus</taxon>
    </lineage>
</organism>
<name>A0A3M7RRA1_BRAPC</name>
<comment type="caution">
    <text evidence="1">The sequence shown here is derived from an EMBL/GenBank/DDBJ whole genome shotgun (WGS) entry which is preliminary data.</text>
</comment>
<proteinExistence type="predicted"/>
<evidence type="ECO:0000313" key="1">
    <source>
        <dbReference type="EMBL" id="RNA26062.1"/>
    </source>
</evidence>
<gene>
    <name evidence="1" type="ORF">BpHYR1_030327</name>
</gene>
<protein>
    <submittedName>
        <fullName evidence="1">Uncharacterized protein</fullName>
    </submittedName>
</protein>
<dbReference type="EMBL" id="REGN01002809">
    <property type="protein sequence ID" value="RNA26062.1"/>
    <property type="molecule type" value="Genomic_DNA"/>
</dbReference>
<sequence length="75" mass="8841">MEKRVACYLMTIKIFLIIRTRLTFLPLLLPSPNKNNFSILKDLIFLNRQTISLELVILACLNRKSQKYYALLLKI</sequence>